<evidence type="ECO:0000256" key="6">
    <source>
        <dbReference type="ARBA" id="ARBA00022892"/>
    </source>
</evidence>
<evidence type="ECO:0000256" key="1">
    <source>
        <dbReference type="ARBA" id="ARBA00004477"/>
    </source>
</evidence>
<evidence type="ECO:0000256" key="11">
    <source>
        <dbReference type="SAM" id="Phobius"/>
    </source>
</evidence>
<proteinExistence type="inferred from homology"/>
<accession>A0A0D2SKC3</accession>
<evidence type="ECO:0000256" key="3">
    <source>
        <dbReference type="ARBA" id="ARBA00022448"/>
    </source>
</evidence>
<evidence type="ECO:0000256" key="4">
    <source>
        <dbReference type="ARBA" id="ARBA00022692"/>
    </source>
</evidence>
<keyword evidence="4 11" id="KW-0812">Transmembrane</keyword>
<dbReference type="AlphaFoldDB" id="A0A0D2SKC3"/>
<dbReference type="Gramene" id="KJB63523">
    <property type="protein sequence ID" value="KJB63523"/>
    <property type="gene ID" value="B456_010G004300"/>
</dbReference>
<gene>
    <name evidence="12" type="ORF">B456_010G004300</name>
</gene>
<evidence type="ECO:0000256" key="8">
    <source>
        <dbReference type="ARBA" id="ARBA00022989"/>
    </source>
</evidence>
<evidence type="ECO:0000256" key="10">
    <source>
        <dbReference type="ARBA" id="ARBA00023170"/>
    </source>
</evidence>
<evidence type="ECO:0008006" key="14">
    <source>
        <dbReference type="Google" id="ProtNLM"/>
    </source>
</evidence>
<name>A0A0D2SKC3_GOSRA</name>
<dbReference type="GO" id="GO:0015031">
    <property type="term" value="P:protein transport"/>
    <property type="evidence" value="ECO:0007669"/>
    <property type="project" value="UniProtKB-KW"/>
</dbReference>
<evidence type="ECO:0000313" key="13">
    <source>
        <dbReference type="Proteomes" id="UP000032304"/>
    </source>
</evidence>
<keyword evidence="3" id="KW-0813">Transport</keyword>
<reference evidence="12 13" key="1">
    <citation type="journal article" date="2012" name="Nature">
        <title>Repeated polyploidization of Gossypium genomes and the evolution of spinnable cotton fibres.</title>
        <authorList>
            <person name="Paterson A.H."/>
            <person name="Wendel J.F."/>
            <person name="Gundlach H."/>
            <person name="Guo H."/>
            <person name="Jenkins J."/>
            <person name="Jin D."/>
            <person name="Llewellyn D."/>
            <person name="Showmaker K.C."/>
            <person name="Shu S."/>
            <person name="Udall J."/>
            <person name="Yoo M.J."/>
            <person name="Byers R."/>
            <person name="Chen W."/>
            <person name="Doron-Faigenboim A."/>
            <person name="Duke M.V."/>
            <person name="Gong L."/>
            <person name="Grimwood J."/>
            <person name="Grover C."/>
            <person name="Grupp K."/>
            <person name="Hu G."/>
            <person name="Lee T.H."/>
            <person name="Li J."/>
            <person name="Lin L."/>
            <person name="Liu T."/>
            <person name="Marler B.S."/>
            <person name="Page J.T."/>
            <person name="Roberts A.W."/>
            <person name="Romanel E."/>
            <person name="Sanders W.S."/>
            <person name="Szadkowski E."/>
            <person name="Tan X."/>
            <person name="Tang H."/>
            <person name="Xu C."/>
            <person name="Wang J."/>
            <person name="Wang Z."/>
            <person name="Zhang D."/>
            <person name="Zhang L."/>
            <person name="Ashrafi H."/>
            <person name="Bedon F."/>
            <person name="Bowers J.E."/>
            <person name="Brubaker C.L."/>
            <person name="Chee P.W."/>
            <person name="Das S."/>
            <person name="Gingle A.R."/>
            <person name="Haigler C.H."/>
            <person name="Harker D."/>
            <person name="Hoffmann L.V."/>
            <person name="Hovav R."/>
            <person name="Jones D.C."/>
            <person name="Lemke C."/>
            <person name="Mansoor S."/>
            <person name="ur Rahman M."/>
            <person name="Rainville L.N."/>
            <person name="Rambani A."/>
            <person name="Reddy U.K."/>
            <person name="Rong J.K."/>
            <person name="Saranga Y."/>
            <person name="Scheffler B.E."/>
            <person name="Scheffler J.A."/>
            <person name="Stelly D.M."/>
            <person name="Triplett B.A."/>
            <person name="Van Deynze A."/>
            <person name="Vaslin M.F."/>
            <person name="Waghmare V.N."/>
            <person name="Walford S.A."/>
            <person name="Wright R.J."/>
            <person name="Zaki E.A."/>
            <person name="Zhang T."/>
            <person name="Dennis E.S."/>
            <person name="Mayer K.F."/>
            <person name="Peterson D.G."/>
            <person name="Rokhsar D.S."/>
            <person name="Wang X."/>
            <person name="Schmutz J."/>
        </authorList>
    </citation>
    <scope>NUCLEOTIDE SEQUENCE [LARGE SCALE GENOMIC DNA]</scope>
</reference>
<evidence type="ECO:0000256" key="5">
    <source>
        <dbReference type="ARBA" id="ARBA00022824"/>
    </source>
</evidence>
<dbReference type="GO" id="GO:0046923">
    <property type="term" value="F:ER retention sequence binding"/>
    <property type="evidence" value="ECO:0007669"/>
    <property type="project" value="InterPro"/>
</dbReference>
<organism evidence="12 13">
    <name type="scientific">Gossypium raimondii</name>
    <name type="common">Peruvian cotton</name>
    <name type="synonym">Gossypium klotzschianum subsp. raimondii</name>
    <dbReference type="NCBI Taxonomy" id="29730"/>
    <lineage>
        <taxon>Eukaryota</taxon>
        <taxon>Viridiplantae</taxon>
        <taxon>Streptophyta</taxon>
        <taxon>Embryophyta</taxon>
        <taxon>Tracheophyta</taxon>
        <taxon>Spermatophyta</taxon>
        <taxon>Magnoliopsida</taxon>
        <taxon>eudicotyledons</taxon>
        <taxon>Gunneridae</taxon>
        <taxon>Pentapetalae</taxon>
        <taxon>rosids</taxon>
        <taxon>malvids</taxon>
        <taxon>Malvales</taxon>
        <taxon>Malvaceae</taxon>
        <taxon>Malvoideae</taxon>
        <taxon>Gossypium</taxon>
    </lineage>
</organism>
<evidence type="ECO:0000256" key="2">
    <source>
        <dbReference type="ARBA" id="ARBA00010120"/>
    </source>
</evidence>
<dbReference type="GO" id="GO:0016192">
    <property type="term" value="P:vesicle-mediated transport"/>
    <property type="evidence" value="ECO:0007669"/>
    <property type="project" value="UniProtKB-KW"/>
</dbReference>
<dbReference type="Proteomes" id="UP000032304">
    <property type="component" value="Chromosome 10"/>
</dbReference>
<feature type="transmembrane region" description="Helical" evidence="11">
    <location>
        <begin position="137"/>
        <end position="156"/>
    </location>
</feature>
<comment type="similarity">
    <text evidence="2">Belongs to the ERD2 family.</text>
</comment>
<protein>
    <recommendedName>
        <fullName evidence="14">ER lumen protein-retaining receptor</fullName>
    </recommendedName>
</protein>
<dbReference type="GO" id="GO:0006621">
    <property type="term" value="P:protein retention in ER lumen"/>
    <property type="evidence" value="ECO:0007669"/>
    <property type="project" value="InterPro"/>
</dbReference>
<keyword evidence="9 11" id="KW-0472">Membrane</keyword>
<keyword evidence="5" id="KW-0256">Endoplasmic reticulum</keyword>
<keyword evidence="10" id="KW-0675">Receptor</keyword>
<dbReference type="EMBL" id="CM001749">
    <property type="protein sequence ID" value="KJB63523.1"/>
    <property type="molecule type" value="Genomic_DNA"/>
</dbReference>
<comment type="subcellular location">
    <subcellularLocation>
        <location evidence="1">Endoplasmic reticulum membrane</location>
        <topology evidence="1">Multi-pass membrane protein</topology>
    </subcellularLocation>
</comment>
<keyword evidence="8 11" id="KW-1133">Transmembrane helix</keyword>
<evidence type="ECO:0000256" key="7">
    <source>
        <dbReference type="ARBA" id="ARBA00022927"/>
    </source>
</evidence>
<dbReference type="GO" id="GO:0005789">
    <property type="term" value="C:endoplasmic reticulum membrane"/>
    <property type="evidence" value="ECO:0007669"/>
    <property type="project" value="UniProtKB-SubCell"/>
</dbReference>
<dbReference type="InterPro" id="IPR000133">
    <property type="entry name" value="ER_ret_rcpt"/>
</dbReference>
<keyword evidence="7" id="KW-0653">Protein transport</keyword>
<feature type="transmembrane region" description="Helical" evidence="11">
    <location>
        <begin position="162"/>
        <end position="183"/>
    </location>
</feature>
<sequence>MKGKATKNPIFAFTTWIRRQPPKMKAFLVTISGMAALLFLRMVVEDHNNLFVAAETVHALGTFVLIYKLTKEKACAGLSLKSQELTAIFLAVRLYCSFVMEYDIHTLLDTATLGTTLWIIYMIRFKLRSTYTHDKDNLGIQYVVIPCAVLSLFIHPTTSHLLFNRICWAFCVYLEAISVLPQLRLMQNIQVRQQAISARRSQNRHLFEHNHLSFLCLRFRSSNRLPHITCLRWVLRGSLVVHIGLSRYSTLEGAY</sequence>
<feature type="transmembrane region" description="Helical" evidence="11">
    <location>
        <begin position="26"/>
        <end position="44"/>
    </location>
</feature>
<keyword evidence="6" id="KW-0931">ER-Golgi transport</keyword>
<dbReference type="Pfam" id="PF00810">
    <property type="entry name" value="ER_lumen_recept"/>
    <property type="match status" value="1"/>
</dbReference>
<feature type="transmembrane region" description="Helical" evidence="11">
    <location>
        <begin position="106"/>
        <end position="125"/>
    </location>
</feature>
<keyword evidence="13" id="KW-1185">Reference proteome</keyword>
<dbReference type="PRINTS" id="PR00660">
    <property type="entry name" value="ERLUMENR"/>
</dbReference>
<evidence type="ECO:0000313" key="12">
    <source>
        <dbReference type="EMBL" id="KJB63523.1"/>
    </source>
</evidence>
<evidence type="ECO:0000256" key="9">
    <source>
        <dbReference type="ARBA" id="ARBA00023136"/>
    </source>
</evidence>
<dbReference type="PANTHER" id="PTHR10585">
    <property type="entry name" value="ER LUMEN PROTEIN RETAINING RECEPTOR"/>
    <property type="match status" value="1"/>
</dbReference>